<accession>A0A429Z439</accession>
<dbReference type="EMBL" id="RWKW01000001">
    <property type="protein sequence ID" value="RST88462.1"/>
    <property type="molecule type" value="Genomic_DNA"/>
</dbReference>
<proteinExistence type="predicted"/>
<name>A0A429Z439_9HYPH</name>
<comment type="caution">
    <text evidence="2">The sequence shown here is derived from an EMBL/GenBank/DDBJ whole genome shotgun (WGS) entry which is preliminary data.</text>
</comment>
<evidence type="ECO:0000313" key="3">
    <source>
        <dbReference type="Proteomes" id="UP000278398"/>
    </source>
</evidence>
<evidence type="ECO:0000256" key="1">
    <source>
        <dbReference type="SAM" id="SignalP"/>
    </source>
</evidence>
<dbReference type="RefSeq" id="WP_126697427.1">
    <property type="nucleotide sequence ID" value="NZ_RWKW01000001.1"/>
</dbReference>
<feature type="chain" id="PRO_5019261371" evidence="1">
    <location>
        <begin position="21"/>
        <end position="120"/>
    </location>
</feature>
<organism evidence="2 3">
    <name type="scientific">Aquibium carbonis</name>
    <dbReference type="NCBI Taxonomy" id="2495581"/>
    <lineage>
        <taxon>Bacteria</taxon>
        <taxon>Pseudomonadati</taxon>
        <taxon>Pseudomonadota</taxon>
        <taxon>Alphaproteobacteria</taxon>
        <taxon>Hyphomicrobiales</taxon>
        <taxon>Phyllobacteriaceae</taxon>
        <taxon>Aquibium</taxon>
    </lineage>
</organism>
<keyword evidence="3" id="KW-1185">Reference proteome</keyword>
<evidence type="ECO:0000313" key="2">
    <source>
        <dbReference type="EMBL" id="RST88462.1"/>
    </source>
</evidence>
<feature type="signal peptide" evidence="1">
    <location>
        <begin position="1"/>
        <end position="20"/>
    </location>
</feature>
<protein>
    <submittedName>
        <fullName evidence="2">Uncharacterized protein</fullName>
    </submittedName>
</protein>
<dbReference type="AlphaFoldDB" id="A0A429Z439"/>
<gene>
    <name evidence="2" type="ORF">EJC49_00170</name>
</gene>
<keyword evidence="1" id="KW-0732">Signal</keyword>
<reference evidence="2 3" key="1">
    <citation type="submission" date="2018-12" db="EMBL/GenBank/DDBJ databases">
        <title>Mesorhizobium carbonis sp. nov., isolated from coal mine water.</title>
        <authorList>
            <person name="Xin W."/>
            <person name="Xu Z."/>
            <person name="Xiang F."/>
            <person name="Zhang J."/>
            <person name="Xi L."/>
            <person name="Liu J."/>
        </authorList>
    </citation>
    <scope>NUCLEOTIDE SEQUENCE [LARGE SCALE GENOMIC DNA]</scope>
    <source>
        <strain evidence="2 3">B2.3</strain>
    </source>
</reference>
<dbReference type="OrthoDB" id="7677739at2"/>
<dbReference type="Proteomes" id="UP000278398">
    <property type="component" value="Unassembled WGS sequence"/>
</dbReference>
<sequence>MIRGFLLALAILAAAIPAKADVMTFFVMNRAPYGVVIEFSDAASGKVWPGGERIYLLEKGESKSVAIDCTGGVRICYGAWRNGDDGTAWGVGPDRDRECRDCCRICALGPGKGETIEIEP</sequence>